<feature type="transmembrane region" description="Helical" evidence="1">
    <location>
        <begin position="34"/>
        <end position="52"/>
    </location>
</feature>
<dbReference type="RefSeq" id="WP_091492167.1">
    <property type="nucleotide sequence ID" value="NZ_FOMH01000003.1"/>
</dbReference>
<keyword evidence="1" id="KW-1133">Transmembrane helix</keyword>
<dbReference type="Proteomes" id="UP000199672">
    <property type="component" value="Unassembled WGS sequence"/>
</dbReference>
<name>A0A1I1NQG0_9FLAO</name>
<evidence type="ECO:0000313" key="3">
    <source>
        <dbReference type="Proteomes" id="UP000199672"/>
    </source>
</evidence>
<evidence type="ECO:0000313" key="2">
    <source>
        <dbReference type="EMBL" id="SFC99879.1"/>
    </source>
</evidence>
<organism evidence="2 3">
    <name type="scientific">Flavobacterium phragmitis</name>
    <dbReference type="NCBI Taxonomy" id="739143"/>
    <lineage>
        <taxon>Bacteria</taxon>
        <taxon>Pseudomonadati</taxon>
        <taxon>Bacteroidota</taxon>
        <taxon>Flavobacteriia</taxon>
        <taxon>Flavobacteriales</taxon>
        <taxon>Flavobacteriaceae</taxon>
        <taxon>Flavobacterium</taxon>
    </lineage>
</organism>
<keyword evidence="1" id="KW-0472">Membrane</keyword>
<keyword evidence="3" id="KW-1185">Reference proteome</keyword>
<protein>
    <submittedName>
        <fullName evidence="2">Uncharacterized protein</fullName>
    </submittedName>
</protein>
<feature type="transmembrane region" description="Helical" evidence="1">
    <location>
        <begin position="12"/>
        <end position="28"/>
    </location>
</feature>
<evidence type="ECO:0000256" key="1">
    <source>
        <dbReference type="SAM" id="Phobius"/>
    </source>
</evidence>
<dbReference type="AlphaFoldDB" id="A0A1I1NQG0"/>
<sequence>MSFESLKNISAVAFYFASVICFVLANVLKDNNLSVYYILMVAGIILFFLGVLKRTNANKK</sequence>
<dbReference type="STRING" id="739143.SAMN05216297_103408"/>
<keyword evidence="1" id="KW-0812">Transmembrane</keyword>
<proteinExistence type="predicted"/>
<reference evidence="3" key="1">
    <citation type="submission" date="2016-10" db="EMBL/GenBank/DDBJ databases">
        <authorList>
            <person name="Varghese N."/>
            <person name="Submissions S."/>
        </authorList>
    </citation>
    <scope>NUCLEOTIDE SEQUENCE [LARGE SCALE GENOMIC DNA]</scope>
    <source>
        <strain evidence="3">CGMCC 1.10370</strain>
    </source>
</reference>
<accession>A0A1I1NQG0</accession>
<gene>
    <name evidence="2" type="ORF">SAMN05216297_103408</name>
</gene>
<dbReference type="OrthoDB" id="1367123at2"/>
<dbReference type="EMBL" id="FOMH01000003">
    <property type="protein sequence ID" value="SFC99879.1"/>
    <property type="molecule type" value="Genomic_DNA"/>
</dbReference>